<dbReference type="PANTHER" id="PTHR43280">
    <property type="entry name" value="ARAC-FAMILY TRANSCRIPTIONAL REGULATOR"/>
    <property type="match status" value="1"/>
</dbReference>
<dbReference type="Pfam" id="PF01965">
    <property type="entry name" value="DJ-1_PfpI"/>
    <property type="match status" value="1"/>
</dbReference>
<name>A0ABX2PWQ3_9RHOB</name>
<dbReference type="SUPFAM" id="SSF52317">
    <property type="entry name" value="Class I glutamine amidotransferase-like"/>
    <property type="match status" value="1"/>
</dbReference>
<dbReference type="Pfam" id="PF12833">
    <property type="entry name" value="HTH_18"/>
    <property type="match status" value="1"/>
</dbReference>
<comment type="caution">
    <text evidence="5">The sequence shown here is derived from an EMBL/GenBank/DDBJ whole genome shotgun (WGS) entry which is preliminary data.</text>
</comment>
<dbReference type="PROSITE" id="PS01124">
    <property type="entry name" value="HTH_ARAC_FAMILY_2"/>
    <property type="match status" value="1"/>
</dbReference>
<protein>
    <submittedName>
        <fullName evidence="5">GlxA family transcriptional regulator</fullName>
    </submittedName>
</protein>
<dbReference type="SMART" id="SM00342">
    <property type="entry name" value="HTH_ARAC"/>
    <property type="match status" value="1"/>
</dbReference>
<dbReference type="InterPro" id="IPR009057">
    <property type="entry name" value="Homeodomain-like_sf"/>
</dbReference>
<dbReference type="Gene3D" id="1.10.10.60">
    <property type="entry name" value="Homeodomain-like"/>
    <property type="match status" value="1"/>
</dbReference>
<dbReference type="Gene3D" id="3.40.50.880">
    <property type="match status" value="1"/>
</dbReference>
<dbReference type="InterPro" id="IPR018060">
    <property type="entry name" value="HTH_AraC"/>
</dbReference>
<dbReference type="SUPFAM" id="SSF46689">
    <property type="entry name" value="Homeodomain-like"/>
    <property type="match status" value="2"/>
</dbReference>
<keyword evidence="1" id="KW-0805">Transcription regulation</keyword>
<dbReference type="PANTHER" id="PTHR43280:SF2">
    <property type="entry name" value="HTH-TYPE TRANSCRIPTIONAL REGULATOR EXSA"/>
    <property type="match status" value="1"/>
</dbReference>
<feature type="domain" description="HTH araC/xylS-type" evidence="4">
    <location>
        <begin position="200"/>
        <end position="298"/>
    </location>
</feature>
<dbReference type="InterPro" id="IPR029062">
    <property type="entry name" value="Class_I_gatase-like"/>
</dbReference>
<evidence type="ECO:0000256" key="2">
    <source>
        <dbReference type="ARBA" id="ARBA00023125"/>
    </source>
</evidence>
<dbReference type="EMBL" id="JABXWT010000027">
    <property type="protein sequence ID" value="NVO58473.1"/>
    <property type="molecule type" value="Genomic_DNA"/>
</dbReference>
<evidence type="ECO:0000256" key="3">
    <source>
        <dbReference type="ARBA" id="ARBA00023163"/>
    </source>
</evidence>
<evidence type="ECO:0000259" key="4">
    <source>
        <dbReference type="PROSITE" id="PS01124"/>
    </source>
</evidence>
<accession>A0ABX2PWQ3</accession>
<dbReference type="InterPro" id="IPR020449">
    <property type="entry name" value="Tscrpt_reg_AraC-type_HTH"/>
</dbReference>
<proteinExistence type="predicted"/>
<dbReference type="PRINTS" id="PR00032">
    <property type="entry name" value="HTHARAC"/>
</dbReference>
<keyword evidence="2" id="KW-0238">DNA-binding</keyword>
<organism evidence="5 6">
    <name type="scientific">Ruegeria haliotis</name>
    <dbReference type="NCBI Taxonomy" id="2747601"/>
    <lineage>
        <taxon>Bacteria</taxon>
        <taxon>Pseudomonadati</taxon>
        <taxon>Pseudomonadota</taxon>
        <taxon>Alphaproteobacteria</taxon>
        <taxon>Rhodobacterales</taxon>
        <taxon>Roseobacteraceae</taxon>
        <taxon>Ruegeria</taxon>
    </lineage>
</organism>
<evidence type="ECO:0000256" key="1">
    <source>
        <dbReference type="ARBA" id="ARBA00023015"/>
    </source>
</evidence>
<gene>
    <name evidence="5" type="ORF">HW561_22070</name>
</gene>
<evidence type="ECO:0000313" key="6">
    <source>
        <dbReference type="Proteomes" id="UP000630805"/>
    </source>
</evidence>
<dbReference type="InterPro" id="IPR002818">
    <property type="entry name" value="DJ-1/PfpI"/>
</dbReference>
<reference evidence="5 6" key="1">
    <citation type="submission" date="2020-06" db="EMBL/GenBank/DDBJ databases">
        <authorList>
            <person name="Cao W.R."/>
        </authorList>
    </citation>
    <scope>NUCLEOTIDE SEQUENCE [LARGE SCALE GENOMIC DNA]</scope>
    <source>
        <strain evidence="5 6">B1Z28</strain>
    </source>
</reference>
<sequence length="316" mass="34798">MHSLSSATAPLSALNQMTGRKHYNWSLVSEQGGPVHSACGLKVDTGELDKPITPPAGLFVCDGLNGSEFYSPRTIKCLRMHAAGGGIVGSFGNGGYALAQAGLLRGKRFTVHWTNQGALTENYPLLEATDKVFEIDQKVLTCAGGLAAMDLMLAVVGRDFSITMASQIAELCLYSSPRTERDTQRAPLSAVLDTRNRILINTVQQMRNNLEFPLDLDEVAEAEGVSRRQLERLFRKFLRRSPGQYYKELRLHHARSLLHETDLTVAEIAFACGYNSISSFGKNFRSHFASGPSAYRGVSRSHDCHSHHTHQMEETS</sequence>
<evidence type="ECO:0000313" key="5">
    <source>
        <dbReference type="EMBL" id="NVO58473.1"/>
    </source>
</evidence>
<dbReference type="Proteomes" id="UP000630805">
    <property type="component" value="Unassembled WGS sequence"/>
</dbReference>
<keyword evidence="3" id="KW-0804">Transcription</keyword>
<dbReference type="CDD" id="cd03136">
    <property type="entry name" value="GATase1_AraC_ArgR_like"/>
    <property type="match status" value="1"/>
</dbReference>
<keyword evidence="6" id="KW-1185">Reference proteome</keyword>